<dbReference type="Gene3D" id="3.40.50.300">
    <property type="entry name" value="P-loop containing nucleotide triphosphate hydrolases"/>
    <property type="match status" value="1"/>
</dbReference>
<evidence type="ECO:0000256" key="8">
    <source>
        <dbReference type="ARBA" id="ARBA00023136"/>
    </source>
</evidence>
<dbReference type="InterPro" id="IPR003593">
    <property type="entry name" value="AAA+_ATPase"/>
</dbReference>
<feature type="compositionally biased region" description="Polar residues" evidence="9">
    <location>
        <begin position="674"/>
        <end position="684"/>
    </location>
</feature>
<feature type="transmembrane region" description="Helical" evidence="10">
    <location>
        <begin position="623"/>
        <end position="644"/>
    </location>
</feature>
<evidence type="ECO:0000256" key="3">
    <source>
        <dbReference type="ARBA" id="ARBA00022475"/>
    </source>
</evidence>
<dbReference type="PANTHER" id="PTHR45772">
    <property type="entry name" value="CONSERVED COMPONENT OF ABC TRANSPORTER FOR NATURAL AMINO ACIDS-RELATED"/>
    <property type="match status" value="1"/>
</dbReference>
<dbReference type="InterPro" id="IPR032823">
    <property type="entry name" value="BCA_ABC_TP_C"/>
</dbReference>
<dbReference type="Pfam" id="PF00005">
    <property type="entry name" value="ABC_tran"/>
    <property type="match status" value="1"/>
</dbReference>
<evidence type="ECO:0000259" key="11">
    <source>
        <dbReference type="PROSITE" id="PS50893"/>
    </source>
</evidence>
<dbReference type="SMART" id="SM00382">
    <property type="entry name" value="AAA"/>
    <property type="match status" value="1"/>
</dbReference>
<reference evidence="13" key="1">
    <citation type="journal article" date="2019" name="Int. J. Syst. Evol. Microbiol.">
        <title>The Global Catalogue of Microorganisms (GCM) 10K type strain sequencing project: providing services to taxonomists for standard genome sequencing and annotation.</title>
        <authorList>
            <consortium name="The Broad Institute Genomics Platform"/>
            <consortium name="The Broad Institute Genome Sequencing Center for Infectious Disease"/>
            <person name="Wu L."/>
            <person name="Ma J."/>
        </authorList>
    </citation>
    <scope>NUCLEOTIDE SEQUENCE [LARGE SCALE GENOMIC DNA]</scope>
    <source>
        <strain evidence="13">CGMCC 4.7645</strain>
    </source>
</reference>
<dbReference type="EMBL" id="JBHUKR010000021">
    <property type="protein sequence ID" value="MFD2421021.1"/>
    <property type="molecule type" value="Genomic_DNA"/>
</dbReference>
<evidence type="ECO:0000313" key="12">
    <source>
        <dbReference type="EMBL" id="MFD2421021.1"/>
    </source>
</evidence>
<dbReference type="InterPro" id="IPR027417">
    <property type="entry name" value="P-loop_NTPase"/>
</dbReference>
<organism evidence="12 13">
    <name type="scientific">Amycolatopsis pigmentata</name>
    <dbReference type="NCBI Taxonomy" id="450801"/>
    <lineage>
        <taxon>Bacteria</taxon>
        <taxon>Bacillati</taxon>
        <taxon>Actinomycetota</taxon>
        <taxon>Actinomycetes</taxon>
        <taxon>Pseudonocardiales</taxon>
        <taxon>Pseudonocardiaceae</taxon>
        <taxon>Amycolatopsis</taxon>
    </lineage>
</organism>
<dbReference type="CDD" id="cd06582">
    <property type="entry name" value="TM_PBP1_LivH_like"/>
    <property type="match status" value="1"/>
</dbReference>
<sequence>MSSRIGPAWLRGIALLAGIAGLGWAATLLAGWSAPGYVLLLGAVIGANYGLLSVGLVLIFRTARVINFALTQIGAFAAALLPLLVVIARLPFWVAFVLVALAGAVVGAFVDLTVVKRLADAPRAVVVIATLCVGSLLTSATSGVDSAVTTPEGRALLTPPGLPEFSLGPLLITPDYVALMIFTPVLVGLLTWFLARGRYGLAIRAAAGNPVAARLAGISPMRMSALAWGIAGLIATVTTVFLGSAASSGGADTFGPALLLRALSGAVVARMRSLGRAMAAGILLGVLEQVVLWNQPGSHATDVVIFVVLVVAMLAQRGIESLRGASGSWATVVSWRPLPEGIRGLWPVRHGAKALLVAFVVLTTLIALQDEQTALSMTYVLAGAIVALGVGFVTGLAGELTFGHYAIAGLGGVASMVVIRQTGAPLLGVLAALVVSGLASVLLALPSLRARGLTLTVTSLSFALLLPAVILTAPWLLGKAGIEVPRLIVGGEPLQPGTDYFWVALVAFAVAVFLSWNVWRGGFGRILVATRDNEPAARSFGLPATQARVQAFAIAGLLAGLGGLVFAGGHDVLAADVFSPALSVGVVLAIAIGGMSVMAGAIIGAVWVLGLPVLVAQGAMAQVASYTGVLAVLLITPGGIAHLLEPVREYAVVAVARLCGRRIGVADLRGANHSAPTAETQPLSTGRHHRQSAGIPALVPKTAVERRPGRELLRVEGLTKTYDGIHAVAGVDFTVAEGETVGLIGPNGAGKTTTFEMLGGFVRPSVGRITYLGKDITGLSPRQRVELGLVRSFQDSALFPTMSVVDVLALALEQQRRTNTVLSVLGVDTTARHRRAVAEEIAAYFGLAPYRASQIRELSTGTRRLVELACLISLRPRLLLLDEPSSGIAQRETEALGTLLGTIKRDFATTIVLIEHDIPLVTSVSDRLIAMDCGHVLCAGTPESVRRDPRVVASYLGTSRTAVERSDHPSRRPTANRDGVTR</sequence>
<dbReference type="GO" id="GO:0005524">
    <property type="term" value="F:ATP binding"/>
    <property type="evidence" value="ECO:0007669"/>
    <property type="project" value="UniProtKB-KW"/>
</dbReference>
<feature type="transmembrane region" description="Helical" evidence="10">
    <location>
        <begin position="124"/>
        <end position="144"/>
    </location>
</feature>
<evidence type="ECO:0000256" key="6">
    <source>
        <dbReference type="ARBA" id="ARBA00022840"/>
    </source>
</evidence>
<feature type="transmembrane region" description="Helical" evidence="10">
    <location>
        <begin position="67"/>
        <end position="87"/>
    </location>
</feature>
<comment type="subcellular location">
    <subcellularLocation>
        <location evidence="1">Cell membrane</location>
        <topology evidence="1">Multi-pass membrane protein</topology>
    </subcellularLocation>
</comment>
<feature type="transmembrane region" description="Helical" evidence="10">
    <location>
        <begin position="38"/>
        <end position="60"/>
    </location>
</feature>
<proteinExistence type="predicted"/>
<feature type="region of interest" description="Disordered" evidence="9">
    <location>
        <begin position="959"/>
        <end position="982"/>
    </location>
</feature>
<dbReference type="InterPro" id="IPR001851">
    <property type="entry name" value="ABC_transp_permease"/>
</dbReference>
<dbReference type="CDD" id="cd06581">
    <property type="entry name" value="TM_PBP1_LivM_like"/>
    <property type="match status" value="1"/>
</dbReference>
<feature type="transmembrane region" description="Helical" evidence="10">
    <location>
        <begin position="351"/>
        <end position="368"/>
    </location>
</feature>
<protein>
    <submittedName>
        <fullName evidence="12">ATP-binding cassette domain-containing protein</fullName>
    </submittedName>
</protein>
<feature type="region of interest" description="Disordered" evidence="9">
    <location>
        <begin position="673"/>
        <end position="694"/>
    </location>
</feature>
<evidence type="ECO:0000256" key="1">
    <source>
        <dbReference type="ARBA" id="ARBA00004651"/>
    </source>
</evidence>
<evidence type="ECO:0000256" key="7">
    <source>
        <dbReference type="ARBA" id="ARBA00022989"/>
    </source>
</evidence>
<keyword evidence="6 12" id="KW-0067">ATP-binding</keyword>
<dbReference type="InterPro" id="IPR043428">
    <property type="entry name" value="LivM-like"/>
</dbReference>
<evidence type="ECO:0000256" key="10">
    <source>
        <dbReference type="SAM" id="Phobius"/>
    </source>
</evidence>
<keyword evidence="2" id="KW-0813">Transport</keyword>
<keyword evidence="7 10" id="KW-1133">Transmembrane helix</keyword>
<keyword evidence="13" id="KW-1185">Reference proteome</keyword>
<dbReference type="Proteomes" id="UP001597417">
    <property type="component" value="Unassembled WGS sequence"/>
</dbReference>
<keyword evidence="8 10" id="KW-0472">Membrane</keyword>
<feature type="transmembrane region" description="Helical" evidence="10">
    <location>
        <begin position="12"/>
        <end position="32"/>
    </location>
</feature>
<evidence type="ECO:0000313" key="13">
    <source>
        <dbReference type="Proteomes" id="UP001597417"/>
    </source>
</evidence>
<dbReference type="InterPro" id="IPR003439">
    <property type="entry name" value="ABC_transporter-like_ATP-bd"/>
</dbReference>
<feature type="transmembrane region" description="Helical" evidence="10">
    <location>
        <begin position="176"/>
        <end position="195"/>
    </location>
</feature>
<feature type="domain" description="ABC transporter" evidence="11">
    <location>
        <begin position="713"/>
        <end position="958"/>
    </location>
</feature>
<feature type="transmembrane region" description="Helical" evidence="10">
    <location>
        <begin position="93"/>
        <end position="112"/>
    </location>
</feature>
<dbReference type="InterPro" id="IPR051120">
    <property type="entry name" value="ABC_AA/LPS_Transport"/>
</dbReference>
<dbReference type="PROSITE" id="PS50893">
    <property type="entry name" value="ABC_TRANSPORTER_2"/>
    <property type="match status" value="1"/>
</dbReference>
<dbReference type="RefSeq" id="WP_378269379.1">
    <property type="nucleotide sequence ID" value="NZ_JBHUKR010000021.1"/>
</dbReference>
<accession>A0ABW5G1J9</accession>
<feature type="transmembrane region" description="Helical" evidence="10">
    <location>
        <begin position="225"/>
        <end position="247"/>
    </location>
</feature>
<feature type="transmembrane region" description="Helical" evidence="10">
    <location>
        <begin position="549"/>
        <end position="569"/>
    </location>
</feature>
<dbReference type="SUPFAM" id="SSF52540">
    <property type="entry name" value="P-loop containing nucleoside triphosphate hydrolases"/>
    <property type="match status" value="1"/>
</dbReference>
<gene>
    <name evidence="12" type="ORF">ACFSXZ_32305</name>
</gene>
<keyword evidence="3" id="KW-1003">Cell membrane</keyword>
<feature type="transmembrane region" description="Helical" evidence="10">
    <location>
        <begin position="452"/>
        <end position="477"/>
    </location>
</feature>
<evidence type="ECO:0000256" key="9">
    <source>
        <dbReference type="SAM" id="MobiDB-lite"/>
    </source>
</evidence>
<dbReference type="Pfam" id="PF02653">
    <property type="entry name" value="BPD_transp_2"/>
    <property type="match status" value="2"/>
</dbReference>
<name>A0ABW5G1J9_9PSEU</name>
<keyword evidence="4 10" id="KW-0812">Transmembrane</keyword>
<feature type="transmembrane region" description="Helical" evidence="10">
    <location>
        <begin position="374"/>
        <end position="395"/>
    </location>
</feature>
<evidence type="ECO:0000256" key="4">
    <source>
        <dbReference type="ARBA" id="ARBA00022692"/>
    </source>
</evidence>
<keyword evidence="5" id="KW-0547">Nucleotide-binding</keyword>
<comment type="caution">
    <text evidence="12">The sequence shown here is derived from an EMBL/GenBank/DDBJ whole genome shotgun (WGS) entry which is preliminary data.</text>
</comment>
<feature type="transmembrane region" description="Helical" evidence="10">
    <location>
        <begin position="425"/>
        <end position="445"/>
    </location>
</feature>
<feature type="transmembrane region" description="Helical" evidence="10">
    <location>
        <begin position="581"/>
        <end position="611"/>
    </location>
</feature>
<evidence type="ECO:0000256" key="2">
    <source>
        <dbReference type="ARBA" id="ARBA00022448"/>
    </source>
</evidence>
<dbReference type="Pfam" id="PF12399">
    <property type="entry name" value="BCA_ABC_TP_C"/>
    <property type="match status" value="1"/>
</dbReference>
<feature type="transmembrane region" description="Helical" evidence="10">
    <location>
        <begin position="500"/>
        <end position="519"/>
    </location>
</feature>
<evidence type="ECO:0000256" key="5">
    <source>
        <dbReference type="ARBA" id="ARBA00022741"/>
    </source>
</evidence>